<accession>A0ABU7QBX7</accession>
<gene>
    <name evidence="2" type="ORF">V2J94_44940</name>
</gene>
<evidence type="ECO:0000313" key="2">
    <source>
        <dbReference type="EMBL" id="MEE4598896.1"/>
    </source>
</evidence>
<dbReference type="CDD" id="cd00531">
    <property type="entry name" value="NTF2_like"/>
    <property type="match status" value="1"/>
</dbReference>
<dbReference type="Gene3D" id="3.10.450.50">
    <property type="match status" value="1"/>
</dbReference>
<keyword evidence="3" id="KW-1185">Reference proteome</keyword>
<dbReference type="SUPFAM" id="SSF54427">
    <property type="entry name" value="NTF2-like"/>
    <property type="match status" value="1"/>
</dbReference>
<name>A0ABU7QBX7_9ACTN</name>
<sequence>MSSSPEQQRFAASECEISNLMSAYAYRNDDYDISGLGDLFADAVFTLDGTAARGRTEIEELARGIIEVRADGRSATTHELTNIMISVDEAAATAVGHAYWTLYRTVPGTPREAVLSGRYLDHFAYRDGRWGFAERRATTLWSSAT</sequence>
<proteinExistence type="predicted"/>
<reference evidence="2 3" key="1">
    <citation type="submission" date="2023-11" db="EMBL/GenBank/DDBJ databases">
        <title>30 novel species of actinomycetes from the DSMZ collection.</title>
        <authorList>
            <person name="Nouioui I."/>
        </authorList>
    </citation>
    <scope>NUCLEOTIDE SEQUENCE [LARGE SCALE GENOMIC DNA]</scope>
    <source>
        <strain evidence="2 3">DSM 41524</strain>
    </source>
</reference>
<organism evidence="2 3">
    <name type="scientific">Streptomyces asiaticus subsp. ignotus</name>
    <dbReference type="NCBI Taxonomy" id="3098222"/>
    <lineage>
        <taxon>Bacteria</taxon>
        <taxon>Bacillati</taxon>
        <taxon>Actinomycetota</taxon>
        <taxon>Actinomycetes</taxon>
        <taxon>Kitasatosporales</taxon>
        <taxon>Streptomycetaceae</taxon>
        <taxon>Streptomyces</taxon>
        <taxon>Streptomyces violaceusniger group</taxon>
    </lineage>
</organism>
<protein>
    <submittedName>
        <fullName evidence="2">Nuclear transport factor 2 family protein</fullName>
    </submittedName>
</protein>
<dbReference type="InterPro" id="IPR032710">
    <property type="entry name" value="NTF2-like_dom_sf"/>
</dbReference>
<dbReference type="Pfam" id="PF13577">
    <property type="entry name" value="SnoaL_4"/>
    <property type="match status" value="1"/>
</dbReference>
<dbReference type="InterPro" id="IPR037401">
    <property type="entry name" value="SnoaL-like"/>
</dbReference>
<evidence type="ECO:0000259" key="1">
    <source>
        <dbReference type="Pfam" id="PF13577"/>
    </source>
</evidence>
<evidence type="ECO:0000313" key="3">
    <source>
        <dbReference type="Proteomes" id="UP001354709"/>
    </source>
</evidence>
<dbReference type="EMBL" id="JAZBJO010000058">
    <property type="protein sequence ID" value="MEE4598896.1"/>
    <property type="molecule type" value="Genomic_DNA"/>
</dbReference>
<comment type="caution">
    <text evidence="2">The sequence shown here is derived from an EMBL/GenBank/DDBJ whole genome shotgun (WGS) entry which is preliminary data.</text>
</comment>
<dbReference type="Proteomes" id="UP001354709">
    <property type="component" value="Unassembled WGS sequence"/>
</dbReference>
<feature type="domain" description="SnoaL-like" evidence="1">
    <location>
        <begin position="13"/>
        <end position="136"/>
    </location>
</feature>